<dbReference type="GO" id="GO:0005886">
    <property type="term" value="C:plasma membrane"/>
    <property type="evidence" value="ECO:0007669"/>
    <property type="project" value="TreeGrafter"/>
</dbReference>
<dbReference type="InterPro" id="IPR000160">
    <property type="entry name" value="GGDEF_dom"/>
</dbReference>
<dbReference type="CDD" id="cd01949">
    <property type="entry name" value="GGDEF"/>
    <property type="match status" value="1"/>
</dbReference>
<dbReference type="PANTHER" id="PTHR45138">
    <property type="entry name" value="REGULATORY COMPONENTS OF SENSORY TRANSDUCTION SYSTEM"/>
    <property type="match status" value="1"/>
</dbReference>
<gene>
    <name evidence="2" type="ORF">S03H2_30363</name>
</gene>
<feature type="non-terminal residue" evidence="2">
    <location>
        <position position="1"/>
    </location>
</feature>
<evidence type="ECO:0000313" key="2">
    <source>
        <dbReference type="EMBL" id="GAH55649.1"/>
    </source>
</evidence>
<dbReference type="InterPro" id="IPR050469">
    <property type="entry name" value="Diguanylate_Cyclase"/>
</dbReference>
<dbReference type="AlphaFoldDB" id="X1HP93"/>
<dbReference type="Pfam" id="PF00990">
    <property type="entry name" value="GGDEF"/>
    <property type="match status" value="1"/>
</dbReference>
<dbReference type="PANTHER" id="PTHR45138:SF9">
    <property type="entry name" value="DIGUANYLATE CYCLASE DGCM-RELATED"/>
    <property type="match status" value="1"/>
</dbReference>
<dbReference type="InterPro" id="IPR043128">
    <property type="entry name" value="Rev_trsase/Diguanyl_cyclase"/>
</dbReference>
<dbReference type="InterPro" id="IPR029787">
    <property type="entry name" value="Nucleotide_cyclase"/>
</dbReference>
<dbReference type="Gene3D" id="3.30.70.270">
    <property type="match status" value="1"/>
</dbReference>
<dbReference type="PROSITE" id="PS50887">
    <property type="entry name" value="GGDEF"/>
    <property type="match status" value="1"/>
</dbReference>
<accession>X1HP93</accession>
<dbReference type="GO" id="GO:0052621">
    <property type="term" value="F:diguanylate cyclase activity"/>
    <property type="evidence" value="ECO:0007669"/>
    <property type="project" value="TreeGrafter"/>
</dbReference>
<name>X1HP93_9ZZZZ</name>
<organism evidence="2">
    <name type="scientific">marine sediment metagenome</name>
    <dbReference type="NCBI Taxonomy" id="412755"/>
    <lineage>
        <taxon>unclassified sequences</taxon>
        <taxon>metagenomes</taxon>
        <taxon>ecological metagenomes</taxon>
    </lineage>
</organism>
<dbReference type="EMBL" id="BARU01018368">
    <property type="protein sequence ID" value="GAH55649.1"/>
    <property type="molecule type" value="Genomic_DNA"/>
</dbReference>
<dbReference type="NCBIfam" id="TIGR00254">
    <property type="entry name" value="GGDEF"/>
    <property type="match status" value="1"/>
</dbReference>
<dbReference type="SMART" id="SM00267">
    <property type="entry name" value="GGDEF"/>
    <property type="match status" value="1"/>
</dbReference>
<proteinExistence type="predicted"/>
<dbReference type="SUPFAM" id="SSF55073">
    <property type="entry name" value="Nucleotide cyclase"/>
    <property type="match status" value="1"/>
</dbReference>
<dbReference type="FunFam" id="3.30.70.270:FF:000001">
    <property type="entry name" value="Diguanylate cyclase domain protein"/>
    <property type="match status" value="1"/>
</dbReference>
<reference evidence="2" key="1">
    <citation type="journal article" date="2014" name="Front. Microbiol.">
        <title>High frequency of phylogenetically diverse reductive dehalogenase-homologous genes in deep subseafloor sedimentary metagenomes.</title>
        <authorList>
            <person name="Kawai M."/>
            <person name="Futagami T."/>
            <person name="Toyoda A."/>
            <person name="Takaki Y."/>
            <person name="Nishi S."/>
            <person name="Hori S."/>
            <person name="Arai W."/>
            <person name="Tsubouchi T."/>
            <person name="Morono Y."/>
            <person name="Uchiyama I."/>
            <person name="Ito T."/>
            <person name="Fujiyama A."/>
            <person name="Inagaki F."/>
            <person name="Takami H."/>
        </authorList>
    </citation>
    <scope>NUCLEOTIDE SEQUENCE</scope>
    <source>
        <strain evidence="2">Expedition CK06-06</strain>
    </source>
</reference>
<dbReference type="GO" id="GO:1902201">
    <property type="term" value="P:negative regulation of bacterial-type flagellum-dependent cell motility"/>
    <property type="evidence" value="ECO:0007669"/>
    <property type="project" value="TreeGrafter"/>
</dbReference>
<comment type="caution">
    <text evidence="2">The sequence shown here is derived from an EMBL/GenBank/DDBJ whole genome shotgun (WGS) entry which is preliminary data.</text>
</comment>
<evidence type="ECO:0000259" key="1">
    <source>
        <dbReference type="PROSITE" id="PS50887"/>
    </source>
</evidence>
<sequence length="164" mass="19111">GLTGCFNRRKLDEDIEAEITRAERYERPLSLLMIDIDWFKKYNDFHGHAKGDVLLKKMVDIFTRTIRAVDKVYRYGGEEFVILLPEIDEEKAFFTARRLQKIVEQEEFEGEKESQPHNKITISIGVASFPIDVNDKDGLIKRADSAVYRAKQFGRNKVYVFSSQ</sequence>
<protein>
    <recommendedName>
        <fullName evidence="1">GGDEF domain-containing protein</fullName>
    </recommendedName>
</protein>
<dbReference type="GO" id="GO:0043709">
    <property type="term" value="P:cell adhesion involved in single-species biofilm formation"/>
    <property type="evidence" value="ECO:0007669"/>
    <property type="project" value="TreeGrafter"/>
</dbReference>
<feature type="domain" description="GGDEF" evidence="1">
    <location>
        <begin position="27"/>
        <end position="163"/>
    </location>
</feature>